<accession>A0A9W8MIR0</accession>
<protein>
    <recommendedName>
        <fullName evidence="3">ATP-dependent DNA helicase</fullName>
    </recommendedName>
</protein>
<dbReference type="AlphaFoldDB" id="A0A9W8MIR0"/>
<name>A0A9W8MIR0_9AGAR</name>
<comment type="caution">
    <text evidence="1">The sequence shown here is derived from an EMBL/GenBank/DDBJ whole genome shotgun (WGS) entry which is preliminary data.</text>
</comment>
<proteinExistence type="predicted"/>
<evidence type="ECO:0008006" key="3">
    <source>
        <dbReference type="Google" id="ProtNLM"/>
    </source>
</evidence>
<dbReference type="PANTHER" id="PTHR10492">
    <property type="match status" value="1"/>
</dbReference>
<evidence type="ECO:0000313" key="1">
    <source>
        <dbReference type="EMBL" id="KAJ2930518.1"/>
    </source>
</evidence>
<gene>
    <name evidence="1" type="ORF">H1R20_g6574</name>
</gene>
<dbReference type="OrthoDB" id="3238562at2759"/>
<dbReference type="PANTHER" id="PTHR10492:SF57">
    <property type="entry name" value="ATP-DEPENDENT DNA HELICASE"/>
    <property type="match status" value="1"/>
</dbReference>
<organism evidence="1 2">
    <name type="scientific">Candolleomyces eurysporus</name>
    <dbReference type="NCBI Taxonomy" id="2828524"/>
    <lineage>
        <taxon>Eukaryota</taxon>
        <taxon>Fungi</taxon>
        <taxon>Dikarya</taxon>
        <taxon>Basidiomycota</taxon>
        <taxon>Agaricomycotina</taxon>
        <taxon>Agaricomycetes</taxon>
        <taxon>Agaricomycetidae</taxon>
        <taxon>Agaricales</taxon>
        <taxon>Agaricineae</taxon>
        <taxon>Psathyrellaceae</taxon>
        <taxon>Candolleomyces</taxon>
    </lineage>
</organism>
<evidence type="ECO:0000313" key="2">
    <source>
        <dbReference type="Proteomes" id="UP001140091"/>
    </source>
</evidence>
<dbReference type="EMBL" id="JANBPK010000833">
    <property type="protein sequence ID" value="KAJ2930518.1"/>
    <property type="molecule type" value="Genomic_DNA"/>
</dbReference>
<keyword evidence="2" id="KW-1185">Reference proteome</keyword>
<reference evidence="1" key="1">
    <citation type="submission" date="2022-06" db="EMBL/GenBank/DDBJ databases">
        <title>Genome Sequence of Candolleomyces eurysporus.</title>
        <authorList>
            <person name="Buettner E."/>
        </authorList>
    </citation>
    <scope>NUCLEOTIDE SEQUENCE</scope>
    <source>
        <strain evidence="1">VTCC 930004</strain>
    </source>
</reference>
<sequence>MHLNVAVVQECEFAQWQLEVGRGGHTNINSGDITLLESFRCGGKIEDLIGTVYSEISNNQPLPPNQYFAEHTILSSRNDDVDSIHSQILNQVPGEGQVYHSIDSAQSQDEGDQGIEMMYPQEYLNSINFTGLPLLYSFVSRTWCIDFAEGDATIVRSTQIAVPPLYAGHLSPDGSLFMYQSTKPGLWVCDLASSSQVVPFSEDGENTIEYPSAI</sequence>
<feature type="non-terminal residue" evidence="1">
    <location>
        <position position="214"/>
    </location>
</feature>
<dbReference type="Proteomes" id="UP001140091">
    <property type="component" value="Unassembled WGS sequence"/>
</dbReference>